<dbReference type="Pfam" id="PF03572">
    <property type="entry name" value="Peptidase_S41"/>
    <property type="match status" value="1"/>
</dbReference>
<dbReference type="SMART" id="SM00245">
    <property type="entry name" value="TSPc"/>
    <property type="match status" value="1"/>
</dbReference>
<feature type="domain" description="PDZ" evidence="14">
    <location>
        <begin position="104"/>
        <end position="188"/>
    </location>
</feature>
<dbReference type="RefSeq" id="WP_085729225.1">
    <property type="nucleotide sequence ID" value="NZ_NBYN01000074.1"/>
</dbReference>
<proteinExistence type="inferred from homology"/>
<dbReference type="CDD" id="cd07560">
    <property type="entry name" value="Peptidase_S41_CPP"/>
    <property type="match status" value="1"/>
</dbReference>
<dbReference type="Gene3D" id="2.30.42.10">
    <property type="match status" value="1"/>
</dbReference>
<dbReference type="GO" id="GO:0007165">
    <property type="term" value="P:signal transduction"/>
    <property type="evidence" value="ECO:0007669"/>
    <property type="project" value="TreeGrafter"/>
</dbReference>
<comment type="function">
    <text evidence="9">Cleavage of the 16 C-terminal residues from the D1 precursor of photosystem II (PSII). This proteolytic processing is necessary to allow the light-driven assembly of the oxygen-evolving cluster (a tetranuclear manganese), which is responsible for photosynthetic water oxidation.</text>
</comment>
<dbReference type="InterPro" id="IPR004447">
    <property type="entry name" value="Peptidase_S41A"/>
</dbReference>
<dbReference type="InterPro" id="IPR005151">
    <property type="entry name" value="Tail-specific_protease"/>
</dbReference>
<dbReference type="InterPro" id="IPR029045">
    <property type="entry name" value="ClpP/crotonase-like_dom_sf"/>
</dbReference>
<dbReference type="NCBIfam" id="NF045588">
    <property type="entry name" value="Cterm_S41_CtpA"/>
    <property type="match status" value="1"/>
</dbReference>
<evidence type="ECO:0000256" key="4">
    <source>
        <dbReference type="ARBA" id="ARBA00022729"/>
    </source>
</evidence>
<evidence type="ECO:0000256" key="6">
    <source>
        <dbReference type="ARBA" id="ARBA00022825"/>
    </source>
</evidence>
<dbReference type="EC" id="3.4.21.102" evidence="10"/>
<evidence type="ECO:0000256" key="7">
    <source>
        <dbReference type="ARBA" id="ARBA00023078"/>
    </source>
</evidence>
<keyword evidence="4" id="KW-0732">Signal</keyword>
<dbReference type="SUPFAM" id="SSF50156">
    <property type="entry name" value="PDZ domain-like"/>
    <property type="match status" value="1"/>
</dbReference>
<keyword evidence="3 13" id="KW-0645">Protease</keyword>
<evidence type="ECO:0000313" key="15">
    <source>
        <dbReference type="EMBL" id="OSO87030.1"/>
    </source>
</evidence>
<dbReference type="Gene3D" id="3.90.226.10">
    <property type="entry name" value="2-enoyl-CoA Hydratase, Chain A, domain 1"/>
    <property type="match status" value="1"/>
</dbReference>
<evidence type="ECO:0000256" key="11">
    <source>
        <dbReference type="ARBA" id="ARBA00069724"/>
    </source>
</evidence>
<gene>
    <name evidence="15" type="ORF">B7O87_15215</name>
</gene>
<comment type="subcellular location">
    <subcellularLocation>
        <location evidence="1">Cellular thylakoid lumen</location>
    </subcellularLocation>
</comment>
<dbReference type="SUPFAM" id="SSF52096">
    <property type="entry name" value="ClpP/crotonase"/>
    <property type="match status" value="1"/>
</dbReference>
<evidence type="ECO:0000259" key="14">
    <source>
        <dbReference type="PROSITE" id="PS50106"/>
    </source>
</evidence>
<evidence type="ECO:0000256" key="2">
    <source>
        <dbReference type="ARBA" id="ARBA00009179"/>
    </source>
</evidence>
<dbReference type="AlphaFoldDB" id="A0A1X4G2W7"/>
<comment type="caution">
    <text evidence="15">The sequence shown here is derived from an EMBL/GenBank/DDBJ whole genome shotgun (WGS) entry which is preliminary data.</text>
</comment>
<dbReference type="EMBL" id="NBYN01000074">
    <property type="protein sequence ID" value="OSO87030.1"/>
    <property type="molecule type" value="Genomic_DNA"/>
</dbReference>
<dbReference type="GO" id="GO:0006508">
    <property type="term" value="P:proteolysis"/>
    <property type="evidence" value="ECO:0007669"/>
    <property type="project" value="UniProtKB-KW"/>
</dbReference>
<dbReference type="GO" id="GO:0031979">
    <property type="term" value="C:plasma membrane-derived thylakoid lumen"/>
    <property type="evidence" value="ECO:0007669"/>
    <property type="project" value="UniProtKB-SubCell"/>
</dbReference>
<dbReference type="FunFam" id="3.30.750.44:FF:000002">
    <property type="entry name" value="carboxyl-terminal-processing peptidase 2, chloroplastic"/>
    <property type="match status" value="1"/>
</dbReference>
<dbReference type="PANTHER" id="PTHR32060">
    <property type="entry name" value="TAIL-SPECIFIC PROTEASE"/>
    <property type="match status" value="1"/>
</dbReference>
<dbReference type="InterPro" id="IPR036034">
    <property type="entry name" value="PDZ_sf"/>
</dbReference>
<dbReference type="InterPro" id="IPR054621">
    <property type="entry name" value="Cterm_S41_CtpA"/>
</dbReference>
<evidence type="ECO:0000256" key="10">
    <source>
        <dbReference type="ARBA" id="ARBA00066637"/>
    </source>
</evidence>
<dbReference type="InterPro" id="IPR001478">
    <property type="entry name" value="PDZ"/>
</dbReference>
<evidence type="ECO:0000256" key="5">
    <source>
        <dbReference type="ARBA" id="ARBA00022801"/>
    </source>
</evidence>
<dbReference type="CDD" id="cd06782">
    <property type="entry name" value="cpPDZ_CPP-like"/>
    <property type="match status" value="1"/>
</dbReference>
<dbReference type="Pfam" id="PF17820">
    <property type="entry name" value="PDZ_6"/>
    <property type="match status" value="1"/>
</dbReference>
<evidence type="ECO:0000256" key="9">
    <source>
        <dbReference type="ARBA" id="ARBA00053093"/>
    </source>
</evidence>
<evidence type="ECO:0000256" key="3">
    <source>
        <dbReference type="ARBA" id="ARBA00022670"/>
    </source>
</evidence>
<protein>
    <recommendedName>
        <fullName evidence="11">Carboxyl-terminal-processing protease</fullName>
        <ecNumber evidence="10">3.4.21.102</ecNumber>
    </recommendedName>
    <alternativeName>
        <fullName evidence="12">CtpA</fullName>
    </alternativeName>
</protein>
<evidence type="ECO:0000313" key="16">
    <source>
        <dbReference type="Proteomes" id="UP000192997"/>
    </source>
</evidence>
<dbReference type="PANTHER" id="PTHR32060:SF30">
    <property type="entry name" value="CARBOXY-TERMINAL PROCESSING PROTEASE CTPA"/>
    <property type="match status" value="1"/>
</dbReference>
<reference evidence="16" key="1">
    <citation type="submission" date="2017-04" db="EMBL/GenBank/DDBJ databases">
        <authorList>
            <person name="Abreu V.A."/>
            <person name="Popin R.V."/>
            <person name="Rigonato J."/>
            <person name="Andreote A.P."/>
            <person name="Schaker P.C."/>
            <person name="Hoff-Risseti C."/>
            <person name="Alvarenga D.O."/>
            <person name="Varani A.M."/>
            <person name="Fiore M.F."/>
        </authorList>
    </citation>
    <scope>NUCLEOTIDE SEQUENCE [LARGE SCALE GENOMIC DNA]</scope>
    <source>
        <strain evidence="16">CENA303</strain>
    </source>
</reference>
<sequence>MNKWLLRWGFSLLLAFSLAFIWGFGYFVPSAIALTQQQKLVAEAWRIVNRSYIDATFNNQNWERVRQRAFKQPLGNDQAAYKVVRDMLKSLDDPFTRFLDPDQYRSLQVNTSGELTGVGLQIALNSETGILEVITPIQGSPAQRAGLKPRDRILQIEGLSTENITVDEAAARMRGPIGTVLTLLIGREGQPNQEVVLVRDRIELNPVLADLRLSPEGIAIGYICLSQFNANAALELANAINSLEERGATAYILDLRNNPGGLLQAGIEVARQWLDSGMVVYTVNRQGIQGSFEAFGPALTQDPLVILVNQGTASASEILAGALQDNGRAQLVGETTFGKGLIQSLFELSDGSGLAVTIAKYETPNHRDINKLGIKPDVEVKQSVISREEVGSLDDQQYQVALKILNEKLLIAESLKKSN</sequence>
<dbReference type="SMART" id="SM00228">
    <property type="entry name" value="PDZ"/>
    <property type="match status" value="1"/>
</dbReference>
<evidence type="ECO:0000256" key="12">
    <source>
        <dbReference type="ARBA" id="ARBA00080563"/>
    </source>
</evidence>
<dbReference type="NCBIfam" id="TIGR00225">
    <property type="entry name" value="prc"/>
    <property type="match status" value="1"/>
</dbReference>
<accession>A0A1X4G2W7</accession>
<evidence type="ECO:0000256" key="1">
    <source>
        <dbReference type="ARBA" id="ARBA00004518"/>
    </source>
</evidence>
<dbReference type="InterPro" id="IPR041489">
    <property type="entry name" value="PDZ_6"/>
</dbReference>
<keyword evidence="6 13" id="KW-0720">Serine protease</keyword>
<keyword evidence="5 13" id="KW-0378">Hydrolase</keyword>
<comment type="similarity">
    <text evidence="2 13">Belongs to the peptidase S41A family.</text>
</comment>
<organism evidence="15 16">
    <name type="scientific">Cylindrospermopsis raciborskii CENA303</name>
    <dbReference type="NCBI Taxonomy" id="1170769"/>
    <lineage>
        <taxon>Bacteria</taxon>
        <taxon>Bacillati</taxon>
        <taxon>Cyanobacteriota</taxon>
        <taxon>Cyanophyceae</taxon>
        <taxon>Nostocales</taxon>
        <taxon>Aphanizomenonaceae</taxon>
        <taxon>Cylindrospermopsis</taxon>
    </lineage>
</organism>
<dbReference type="FunFam" id="3.90.226.10:FF:000023">
    <property type="entry name" value="Carboxyl-terminal processing protease"/>
    <property type="match status" value="1"/>
</dbReference>
<keyword evidence="7" id="KW-0793">Thylakoid</keyword>
<dbReference type="GO" id="GO:0030288">
    <property type="term" value="C:outer membrane-bounded periplasmic space"/>
    <property type="evidence" value="ECO:0007669"/>
    <property type="project" value="TreeGrafter"/>
</dbReference>
<comment type="catalytic activity">
    <reaction evidence="8">
        <text>The enzyme shows specific recognition of a C-terminal tripeptide, Xaa-Yaa-Zaa, in which Xaa is preferably Ala or Leu, Yaa is preferably Ala or Tyr, and Zaa is preferably Ala, but then cleaves at a variable distance from the C-terminus. A typical cleavage is -Ala-Ala-|-Arg-Ala-Ala-Lys-Glu-Asn-Tyr-Ala-Leu-Ala-Ala.</text>
        <dbReference type="EC" id="3.4.21.102"/>
    </reaction>
</comment>
<evidence type="ECO:0000256" key="13">
    <source>
        <dbReference type="RuleBase" id="RU004404"/>
    </source>
</evidence>
<dbReference type="PROSITE" id="PS50106">
    <property type="entry name" value="PDZ"/>
    <property type="match status" value="1"/>
</dbReference>
<dbReference type="GO" id="GO:0004252">
    <property type="term" value="F:serine-type endopeptidase activity"/>
    <property type="evidence" value="ECO:0007669"/>
    <property type="project" value="UniProtKB-EC"/>
</dbReference>
<dbReference type="Gene3D" id="3.30.750.44">
    <property type="match status" value="1"/>
</dbReference>
<evidence type="ECO:0000256" key="8">
    <source>
        <dbReference type="ARBA" id="ARBA00051784"/>
    </source>
</evidence>
<name>A0A1X4G2W7_9CYAN</name>
<dbReference type="Proteomes" id="UP000192997">
    <property type="component" value="Unassembled WGS sequence"/>
</dbReference>
<dbReference type="FunFam" id="2.30.42.10:FF:000063">
    <property type="entry name" value="Peptidase, S41 family"/>
    <property type="match status" value="1"/>
</dbReference>